<comment type="caution">
    <text evidence="1">The sequence shown here is derived from an EMBL/GenBank/DDBJ whole genome shotgun (WGS) entry which is preliminary data.</text>
</comment>
<name>A0ABQ9TNQ9_SAGOE</name>
<organism evidence="1 2">
    <name type="scientific">Saguinus oedipus</name>
    <name type="common">Cotton-top tamarin</name>
    <name type="synonym">Oedipomidas oedipus</name>
    <dbReference type="NCBI Taxonomy" id="9490"/>
    <lineage>
        <taxon>Eukaryota</taxon>
        <taxon>Metazoa</taxon>
        <taxon>Chordata</taxon>
        <taxon>Craniata</taxon>
        <taxon>Vertebrata</taxon>
        <taxon>Euteleostomi</taxon>
        <taxon>Mammalia</taxon>
        <taxon>Eutheria</taxon>
        <taxon>Euarchontoglires</taxon>
        <taxon>Primates</taxon>
        <taxon>Haplorrhini</taxon>
        <taxon>Platyrrhini</taxon>
        <taxon>Cebidae</taxon>
        <taxon>Callitrichinae</taxon>
        <taxon>Saguinus</taxon>
    </lineage>
</organism>
<keyword evidence="2" id="KW-1185">Reference proteome</keyword>
<evidence type="ECO:0000313" key="1">
    <source>
        <dbReference type="EMBL" id="KAK2086170.1"/>
    </source>
</evidence>
<accession>A0ABQ9TNQ9</accession>
<reference evidence="1 2" key="1">
    <citation type="submission" date="2023-05" db="EMBL/GenBank/DDBJ databases">
        <title>B98-5 Cell Line De Novo Hybrid Assembly: An Optical Mapping Approach.</title>
        <authorList>
            <person name="Kananen K."/>
            <person name="Auerbach J.A."/>
            <person name="Kautto E."/>
            <person name="Blachly J.S."/>
        </authorList>
    </citation>
    <scope>NUCLEOTIDE SEQUENCE [LARGE SCALE GENOMIC DNA]</scope>
    <source>
        <strain evidence="1">B95-8</strain>
        <tissue evidence="1">Cell line</tissue>
    </source>
</reference>
<dbReference type="Proteomes" id="UP001266305">
    <property type="component" value="Unassembled WGS sequence"/>
</dbReference>
<gene>
    <name evidence="1" type="ORF">P7K49_035595</name>
</gene>
<evidence type="ECO:0000313" key="2">
    <source>
        <dbReference type="Proteomes" id="UP001266305"/>
    </source>
</evidence>
<dbReference type="EMBL" id="JASSZA010000020">
    <property type="protein sequence ID" value="KAK2086170.1"/>
    <property type="molecule type" value="Genomic_DNA"/>
</dbReference>
<protein>
    <submittedName>
        <fullName evidence="1">Uncharacterized protein</fullName>
    </submittedName>
</protein>
<proteinExistence type="predicted"/>
<sequence>MAGYILHAESSDPQAFSLQISWLFESIVEKSLTFVVFVGKVFVMEVRIDFTYEYIMMIKDMSAMNVEKHLSVMITLQSTKKYIQVKKLISVKNVENVLVVGIISLFITKVYTLERKYGKNIKRHFINVMFTESESALRRKESTSIPSYVTRRCPLRFSLIWLCFDASKE</sequence>